<comment type="pathway">
    <text evidence="3">Pyrimidine metabolism; UMP biosynthesis via de novo pathway.</text>
</comment>
<feature type="region of interest" description="Disordered" evidence="8">
    <location>
        <begin position="1"/>
        <end position="20"/>
    </location>
</feature>
<gene>
    <name evidence="10" type="ORF">HYPDE_25313</name>
</gene>
<dbReference type="GO" id="GO:0006207">
    <property type="term" value="P:'de novo' pyrimidine nucleobase biosynthetic process"/>
    <property type="evidence" value="ECO:0007669"/>
    <property type="project" value="InterPro"/>
</dbReference>
<comment type="function">
    <text evidence="2">Catalyzes the conversion of dihydroorotate to orotate with quinone as electron acceptor.</text>
</comment>
<organism evidence="10 11">
    <name type="scientific">Hyphomicrobium denitrificans 1NES1</name>
    <dbReference type="NCBI Taxonomy" id="670307"/>
    <lineage>
        <taxon>Bacteria</taxon>
        <taxon>Pseudomonadati</taxon>
        <taxon>Pseudomonadota</taxon>
        <taxon>Alphaproteobacteria</taxon>
        <taxon>Hyphomicrobiales</taxon>
        <taxon>Hyphomicrobiaceae</taxon>
        <taxon>Hyphomicrobium</taxon>
    </lineage>
</organism>
<dbReference type="PANTHER" id="PTHR48109:SF4">
    <property type="entry name" value="DIHYDROOROTATE DEHYDROGENASE (QUINONE), MITOCHONDRIAL"/>
    <property type="match status" value="1"/>
</dbReference>
<keyword evidence="4" id="KW-0285">Flavoprotein</keyword>
<evidence type="ECO:0000259" key="9">
    <source>
        <dbReference type="Pfam" id="PF01180"/>
    </source>
</evidence>
<proteinExistence type="predicted"/>
<dbReference type="GO" id="GO:1990663">
    <property type="term" value="F:dihydroorotate dehydrogenase (fumarate) activity"/>
    <property type="evidence" value="ECO:0007669"/>
    <property type="project" value="UniProtKB-EC"/>
</dbReference>
<sequence length="260" mass="26961">MAGQPSRRTASTSKPDAAPRACGAQATLIRPLMTMGLEFANPLGLAAGYDRTGEFAPSLLSAGFGHVEIGTINSATAYGGPLMRPAGSARLGINIGSLRPGLDDLVIEDFVIRLKQAALIGDYVVANLSAPTMQRNGNSQGAERLVQSLSAARDALSTVCDHRVPLLIKLEGGEQGAAIPAAIAAARSHGLDGIVLVSDCLHRLHAISSYVGRLTVISVGGVRTSEDVRARLAAGASLVQVHRAFAEGGVEQLRRILEGI</sequence>
<dbReference type="InterPro" id="IPR050074">
    <property type="entry name" value="DHO_dehydrogenase"/>
</dbReference>
<dbReference type="HOGENOM" id="CLU_013640_2_1_5"/>
<evidence type="ECO:0000256" key="8">
    <source>
        <dbReference type="SAM" id="MobiDB-lite"/>
    </source>
</evidence>
<evidence type="ECO:0000256" key="1">
    <source>
        <dbReference type="ARBA" id="ARBA00001917"/>
    </source>
</evidence>
<protein>
    <submittedName>
        <fullName evidence="10">Dihydroorotate dehydrogenase 2</fullName>
        <ecNumber evidence="10">1.3.98.1</ecNumber>
    </submittedName>
</protein>
<evidence type="ECO:0000313" key="11">
    <source>
        <dbReference type="Proteomes" id="UP000005952"/>
    </source>
</evidence>
<dbReference type="InterPro" id="IPR013785">
    <property type="entry name" value="Aldolase_TIM"/>
</dbReference>
<feature type="domain" description="Dihydroorotate dehydrogenase catalytic" evidence="9">
    <location>
        <begin position="187"/>
        <end position="260"/>
    </location>
</feature>
<reference evidence="10 11" key="1">
    <citation type="journal article" date="2013" name="Genome Announc.">
        <title>Genome sequences for three denitrifying bacterial strains isolated from a uranium- and nitrate-contaminated subsurface environment.</title>
        <authorList>
            <person name="Venkatramanan R."/>
            <person name="Prakash O."/>
            <person name="Woyke T."/>
            <person name="Chain P."/>
            <person name="Goodwin L.A."/>
            <person name="Watson D."/>
            <person name="Brooks S."/>
            <person name="Kostka J.E."/>
            <person name="Green S.J."/>
        </authorList>
    </citation>
    <scope>NUCLEOTIDE SEQUENCE [LARGE SCALE GENOMIC DNA]</scope>
    <source>
        <strain evidence="10 11">1NES1</strain>
    </source>
</reference>
<dbReference type="GO" id="GO:0044205">
    <property type="term" value="P:'de novo' UMP biosynthetic process"/>
    <property type="evidence" value="ECO:0007669"/>
    <property type="project" value="UniProtKB-UniPathway"/>
</dbReference>
<dbReference type="eggNOG" id="COG0167">
    <property type="taxonomic scope" value="Bacteria"/>
</dbReference>
<dbReference type="KEGG" id="hdt:HYPDE_25313"/>
<dbReference type="STRING" id="670307.HYPDE_25313"/>
<dbReference type="GO" id="GO:0005737">
    <property type="term" value="C:cytoplasm"/>
    <property type="evidence" value="ECO:0007669"/>
    <property type="project" value="InterPro"/>
</dbReference>
<evidence type="ECO:0000256" key="5">
    <source>
        <dbReference type="ARBA" id="ARBA00022643"/>
    </source>
</evidence>
<feature type="compositionally biased region" description="Polar residues" evidence="8">
    <location>
        <begin position="1"/>
        <end position="14"/>
    </location>
</feature>
<evidence type="ECO:0000313" key="10">
    <source>
        <dbReference type="EMBL" id="AGK56747.1"/>
    </source>
</evidence>
<dbReference type="EMBL" id="CP005587">
    <property type="protein sequence ID" value="AGK56747.1"/>
    <property type="molecule type" value="Genomic_DNA"/>
</dbReference>
<comment type="cofactor">
    <cofactor evidence="1">
        <name>FMN</name>
        <dbReference type="ChEBI" id="CHEBI:58210"/>
    </cofactor>
</comment>
<dbReference type="InterPro" id="IPR012135">
    <property type="entry name" value="Dihydroorotate_DH_1_2"/>
</dbReference>
<dbReference type="Gene3D" id="3.20.20.70">
    <property type="entry name" value="Aldolase class I"/>
    <property type="match status" value="3"/>
</dbReference>
<evidence type="ECO:0000256" key="6">
    <source>
        <dbReference type="ARBA" id="ARBA00022975"/>
    </source>
</evidence>
<name>N0B3F1_9HYPH</name>
<evidence type="ECO:0000256" key="3">
    <source>
        <dbReference type="ARBA" id="ARBA00004725"/>
    </source>
</evidence>
<keyword evidence="7 10" id="KW-0560">Oxidoreductase</keyword>
<dbReference type="InterPro" id="IPR001295">
    <property type="entry name" value="Dihydroorotate_DH_CS"/>
</dbReference>
<dbReference type="EC" id="1.3.98.1" evidence="10"/>
<dbReference type="InterPro" id="IPR005720">
    <property type="entry name" value="Dihydroorotate_DH_cat"/>
</dbReference>
<keyword evidence="11" id="KW-1185">Reference proteome</keyword>
<dbReference type="SUPFAM" id="SSF51395">
    <property type="entry name" value="FMN-linked oxidoreductases"/>
    <property type="match status" value="1"/>
</dbReference>
<evidence type="ECO:0000256" key="7">
    <source>
        <dbReference type="ARBA" id="ARBA00023002"/>
    </source>
</evidence>
<evidence type="ECO:0000256" key="4">
    <source>
        <dbReference type="ARBA" id="ARBA00022630"/>
    </source>
</evidence>
<dbReference type="PROSITE" id="PS00912">
    <property type="entry name" value="DHODEHASE_2"/>
    <property type="match status" value="1"/>
</dbReference>
<dbReference type="PANTHER" id="PTHR48109">
    <property type="entry name" value="DIHYDROOROTATE DEHYDROGENASE (QUINONE), MITOCHONDRIAL-RELATED"/>
    <property type="match status" value="1"/>
</dbReference>
<dbReference type="Proteomes" id="UP000005952">
    <property type="component" value="Chromosome"/>
</dbReference>
<evidence type="ECO:0000256" key="2">
    <source>
        <dbReference type="ARBA" id="ARBA00003125"/>
    </source>
</evidence>
<dbReference type="AlphaFoldDB" id="N0B3F1"/>
<dbReference type="UniPathway" id="UPA00070"/>
<keyword evidence="5" id="KW-0288">FMN</keyword>
<dbReference type="Pfam" id="PF01180">
    <property type="entry name" value="DHO_dh"/>
    <property type="match status" value="1"/>
</dbReference>
<keyword evidence="6" id="KW-0665">Pyrimidine biosynthesis</keyword>
<dbReference type="PIRSF" id="PIRSF000164">
    <property type="entry name" value="DHO_oxidase"/>
    <property type="match status" value="1"/>
</dbReference>
<accession>N0B3F1</accession>